<name>A0ABQ8U0W0_9EUKA</name>
<keyword evidence="3" id="KW-1185">Reference proteome</keyword>
<gene>
    <name evidence="2" type="ORF">PAPYR_13096</name>
</gene>
<keyword evidence="1" id="KW-0472">Membrane</keyword>
<comment type="caution">
    <text evidence="2">The sequence shown here is derived from an EMBL/GenBank/DDBJ whole genome shotgun (WGS) entry which is preliminary data.</text>
</comment>
<organism evidence="2 3">
    <name type="scientific">Paratrimastix pyriformis</name>
    <dbReference type="NCBI Taxonomy" id="342808"/>
    <lineage>
        <taxon>Eukaryota</taxon>
        <taxon>Metamonada</taxon>
        <taxon>Preaxostyla</taxon>
        <taxon>Paratrimastigidae</taxon>
        <taxon>Paratrimastix</taxon>
    </lineage>
</organism>
<keyword evidence="1" id="KW-0812">Transmembrane</keyword>
<keyword evidence="1" id="KW-1133">Transmembrane helix</keyword>
<evidence type="ECO:0000313" key="3">
    <source>
        <dbReference type="Proteomes" id="UP001141327"/>
    </source>
</evidence>
<feature type="transmembrane region" description="Helical" evidence="1">
    <location>
        <begin position="21"/>
        <end position="45"/>
    </location>
</feature>
<protein>
    <submittedName>
        <fullName evidence="2">Uncharacterized protein</fullName>
    </submittedName>
</protein>
<dbReference type="EMBL" id="JAPMOS010000417">
    <property type="protein sequence ID" value="KAJ4452680.1"/>
    <property type="molecule type" value="Genomic_DNA"/>
</dbReference>
<accession>A0ABQ8U0W0</accession>
<evidence type="ECO:0000313" key="2">
    <source>
        <dbReference type="EMBL" id="KAJ4452680.1"/>
    </source>
</evidence>
<dbReference type="Proteomes" id="UP001141327">
    <property type="component" value="Unassembled WGS sequence"/>
</dbReference>
<evidence type="ECO:0000256" key="1">
    <source>
        <dbReference type="SAM" id="Phobius"/>
    </source>
</evidence>
<proteinExistence type="predicted"/>
<sequence>MSIFNSGSYGRYSPCQRERPCCGLVSLVNVPVVTLSALYGIAMALPSRVNLVVRPCNCAGLTRLLQECTRFLPKFPQGDFLVSTL</sequence>
<reference evidence="2" key="1">
    <citation type="journal article" date="2022" name="bioRxiv">
        <title>Genomics of Preaxostyla Flagellates Illuminates Evolutionary Transitions and the Path Towards Mitochondrial Loss.</title>
        <authorList>
            <person name="Novak L.V.F."/>
            <person name="Treitli S.C."/>
            <person name="Pyrih J."/>
            <person name="Halakuc P."/>
            <person name="Pipaliya S.V."/>
            <person name="Vacek V."/>
            <person name="Brzon O."/>
            <person name="Soukal P."/>
            <person name="Eme L."/>
            <person name="Dacks J.B."/>
            <person name="Karnkowska A."/>
            <person name="Elias M."/>
            <person name="Hampl V."/>
        </authorList>
    </citation>
    <scope>NUCLEOTIDE SEQUENCE</scope>
    <source>
        <strain evidence="2">RCP-MX</strain>
    </source>
</reference>